<dbReference type="KEGG" id="ptrr:90954574"/>
<dbReference type="OrthoDB" id="4582561at2759"/>
<proteinExistence type="predicted"/>
<feature type="compositionally biased region" description="Basic and acidic residues" evidence="1">
    <location>
        <begin position="413"/>
        <end position="425"/>
    </location>
</feature>
<evidence type="ECO:0000256" key="2">
    <source>
        <dbReference type="SAM" id="Phobius"/>
    </source>
</evidence>
<keyword evidence="2" id="KW-1133">Transmembrane helix</keyword>
<accession>A0A2W1I5F2</accession>
<dbReference type="AlphaFoldDB" id="A0A2W1I5F2"/>
<keyword evidence="2" id="KW-0812">Transmembrane</keyword>
<feature type="transmembrane region" description="Helical" evidence="2">
    <location>
        <begin position="107"/>
        <end position="133"/>
    </location>
</feature>
<feature type="transmembrane region" description="Helical" evidence="2">
    <location>
        <begin position="197"/>
        <end position="218"/>
    </location>
</feature>
<evidence type="ECO:0000313" key="4">
    <source>
        <dbReference type="Proteomes" id="UP000245464"/>
    </source>
</evidence>
<feature type="transmembrane region" description="Helical" evidence="2">
    <location>
        <begin position="357"/>
        <end position="379"/>
    </location>
</feature>
<dbReference type="RefSeq" id="XP_065966365.1">
    <property type="nucleotide sequence ID" value="XM_066104163.1"/>
</dbReference>
<feature type="transmembrane region" description="Helical" evidence="2">
    <location>
        <begin position="230"/>
        <end position="248"/>
    </location>
</feature>
<keyword evidence="2" id="KW-0472">Membrane</keyword>
<comment type="caution">
    <text evidence="3">The sequence shown here is derived from an EMBL/GenBank/DDBJ whole genome shotgun (WGS) entry which is preliminary data.</text>
</comment>
<dbReference type="GeneID" id="90954574"/>
<feature type="region of interest" description="Disordered" evidence="1">
    <location>
        <begin position="405"/>
        <end position="425"/>
    </location>
</feature>
<evidence type="ECO:0000256" key="1">
    <source>
        <dbReference type="SAM" id="MobiDB-lite"/>
    </source>
</evidence>
<feature type="transmembrane region" description="Helical" evidence="2">
    <location>
        <begin position="316"/>
        <end position="337"/>
    </location>
</feature>
<dbReference type="Proteomes" id="UP000245464">
    <property type="component" value="Chromosome 1"/>
</dbReference>
<gene>
    <name evidence="3" type="ORF">PtrM4_036550</name>
</gene>
<dbReference type="EMBL" id="NQIK02000001">
    <property type="protein sequence ID" value="KAF7579415.1"/>
    <property type="molecule type" value="Genomic_DNA"/>
</dbReference>
<sequence length="425" mass="48912">MNTTQILNLTLSDSVKFHFNNCSHAVEIWKGIQENADIEALHHAYPYILDAVQDFLQTEGIQTPSLTTGFWIWFLTTNIYEEIQAYGWHKCHDDMCRAHAWEGNPDIAGVGMLVTYLLQAVLVSIYLFALITIQVSKISPGSKSQRLRGRYISRILPAIQHSTTQFLSASSVFAVAMLAAALFGSDKERQDSSPITWMLRFFMPLNSLLPVAVLQLAALDMLRRSKGRMFLWLLIEILTVWLLIRSWHSRNSQYEGQYPSDHELFCLEFKSFRVMSIFSWIVASLLIVGMNSYLYFSKTLCAFFNGQSERAQKQQWVFWAIPIIATGIMWAYVLWFVHVTIKIRNHSGKENKDTEWSFGQVLALATWVPFIVDFFYICWENPEKATDGRLMDPYHVIATVDKGEDSEMESLDGENRPGHFERLDS</sequence>
<name>A0A2W1I5F2_9PLEO</name>
<evidence type="ECO:0000313" key="3">
    <source>
        <dbReference type="EMBL" id="KAF7579415.1"/>
    </source>
</evidence>
<protein>
    <submittedName>
        <fullName evidence="3">Uncharacterized protein</fullName>
    </submittedName>
</protein>
<feature type="transmembrane region" description="Helical" evidence="2">
    <location>
        <begin position="166"/>
        <end position="185"/>
    </location>
</feature>
<reference evidence="3" key="1">
    <citation type="journal article" date="2018" name="BMC Genomics">
        <title>Comparative genomics of the wheat fungal pathogen Pyrenophora tritici-repentis reveals chromosomal variations and genome plasticity.</title>
        <authorList>
            <person name="Moolhuijzen P."/>
            <person name="See P.T."/>
            <person name="Hane J.K."/>
            <person name="Shi G."/>
            <person name="Liu Z."/>
            <person name="Oliver R.P."/>
            <person name="Moffat C.S."/>
        </authorList>
    </citation>
    <scope>NUCLEOTIDE SEQUENCE [LARGE SCALE GENOMIC DNA]</scope>
    <source>
        <strain evidence="3">M4</strain>
    </source>
</reference>
<feature type="transmembrane region" description="Helical" evidence="2">
    <location>
        <begin position="277"/>
        <end position="296"/>
    </location>
</feature>
<organism evidence="3 4">
    <name type="scientific">Pyrenophora tritici-repentis</name>
    <dbReference type="NCBI Taxonomy" id="45151"/>
    <lineage>
        <taxon>Eukaryota</taxon>
        <taxon>Fungi</taxon>
        <taxon>Dikarya</taxon>
        <taxon>Ascomycota</taxon>
        <taxon>Pezizomycotina</taxon>
        <taxon>Dothideomycetes</taxon>
        <taxon>Pleosporomycetidae</taxon>
        <taxon>Pleosporales</taxon>
        <taxon>Pleosporineae</taxon>
        <taxon>Pleosporaceae</taxon>
        <taxon>Pyrenophora</taxon>
    </lineage>
</organism>